<dbReference type="RefSeq" id="WP_146651482.1">
    <property type="nucleotide sequence ID" value="NZ_CP012333.1"/>
</dbReference>
<reference evidence="1 2" key="1">
    <citation type="submission" date="2015-08" db="EMBL/GenBank/DDBJ databases">
        <authorList>
            <person name="Babu N.S."/>
            <person name="Beckwith C.J."/>
            <person name="Beseler K.G."/>
            <person name="Brison A."/>
            <person name="Carone J.V."/>
            <person name="Caskin T.P."/>
            <person name="Diamond M."/>
            <person name="Durham M.E."/>
            <person name="Foxe J.M."/>
            <person name="Go M."/>
            <person name="Henderson B.A."/>
            <person name="Jones I.B."/>
            <person name="McGettigan J.A."/>
            <person name="Micheletti S.J."/>
            <person name="Nasrallah M.E."/>
            <person name="Ortiz D."/>
            <person name="Piller C.R."/>
            <person name="Privatt S.R."/>
            <person name="Schneider S.L."/>
            <person name="Sharp S."/>
            <person name="Smith T.C."/>
            <person name="Stanton J.D."/>
            <person name="Ullery H.E."/>
            <person name="Wilson R.J."/>
            <person name="Serrano M.G."/>
            <person name="Buck G."/>
            <person name="Lee V."/>
            <person name="Wang Y."/>
            <person name="Carvalho R."/>
            <person name="Voegtly L."/>
            <person name="Shi R."/>
            <person name="Duckworth R."/>
            <person name="Johnson A."/>
            <person name="Loviza R."/>
            <person name="Walstead R."/>
            <person name="Shah Z."/>
            <person name="Kiflezghi M."/>
            <person name="Wade K."/>
            <person name="Ball S.L."/>
            <person name="Bradley K.W."/>
            <person name="Asai D.J."/>
            <person name="Bowman C.A."/>
            <person name="Russell D.A."/>
            <person name="Pope W.H."/>
            <person name="Jacobs-Sera D."/>
            <person name="Hendrix R.W."/>
            <person name="Hatfull G.F."/>
        </authorList>
    </citation>
    <scope>NUCLEOTIDE SEQUENCE [LARGE SCALE GENOMIC DNA]</scope>
    <source>
        <strain evidence="1 2">DSM 27648</strain>
    </source>
</reference>
<sequence length="162" mass="17572">MSENLRNEAEALAASLEIGAVSVADVVAWAHSVIEAEEQPHWSVCELATMGSSDKPNVVGALREVPGAIDHDWVRGRVVHRLAQGLAEDRTRADRIASALYRLAQADELPDRKLQSLAWWASDALDLADDGLIPETRDEVIDQMLAALTEAAEAGAPIQRPF</sequence>
<evidence type="ECO:0000313" key="2">
    <source>
        <dbReference type="Proteomes" id="UP000064967"/>
    </source>
</evidence>
<evidence type="ECO:0000313" key="1">
    <source>
        <dbReference type="EMBL" id="AKV00140.1"/>
    </source>
</evidence>
<protein>
    <submittedName>
        <fullName evidence="1">Uncharacterized protein</fullName>
    </submittedName>
</protein>
<dbReference type="KEGG" id="llu:AKJ09_06803"/>
<proteinExistence type="predicted"/>
<dbReference type="Proteomes" id="UP000064967">
    <property type="component" value="Chromosome"/>
</dbReference>
<keyword evidence="2" id="KW-1185">Reference proteome</keyword>
<accession>A0A0K1Q429</accession>
<dbReference type="AlphaFoldDB" id="A0A0K1Q429"/>
<dbReference type="OrthoDB" id="9974083at2"/>
<dbReference type="EMBL" id="CP012333">
    <property type="protein sequence ID" value="AKV00140.1"/>
    <property type="molecule type" value="Genomic_DNA"/>
</dbReference>
<gene>
    <name evidence="1" type="ORF">AKJ09_06803</name>
</gene>
<organism evidence="1 2">
    <name type="scientific">Labilithrix luteola</name>
    <dbReference type="NCBI Taxonomy" id="1391654"/>
    <lineage>
        <taxon>Bacteria</taxon>
        <taxon>Pseudomonadati</taxon>
        <taxon>Myxococcota</taxon>
        <taxon>Polyangia</taxon>
        <taxon>Polyangiales</taxon>
        <taxon>Labilitrichaceae</taxon>
        <taxon>Labilithrix</taxon>
    </lineage>
</organism>
<name>A0A0K1Q429_9BACT</name>